<proteinExistence type="inferred from homology"/>
<dbReference type="EC" id="1.1.5.3" evidence="6"/>
<dbReference type="Pfam" id="PF01266">
    <property type="entry name" value="DAO"/>
    <property type="match status" value="1"/>
</dbReference>
<dbReference type="PRINTS" id="PR01001">
    <property type="entry name" value="FADG3PDH"/>
</dbReference>
<dbReference type="AlphaFoldDB" id="A0A5Q2Q960"/>
<evidence type="ECO:0000256" key="4">
    <source>
        <dbReference type="ARBA" id="ARBA00022827"/>
    </source>
</evidence>
<dbReference type="Pfam" id="PF16901">
    <property type="entry name" value="DAO_C"/>
    <property type="match status" value="1"/>
</dbReference>
<protein>
    <recommendedName>
        <fullName evidence="6">Glycerol-3-phosphate dehydrogenase</fullName>
        <ecNumber evidence="6">1.1.5.3</ecNumber>
    </recommendedName>
</protein>
<evidence type="ECO:0000259" key="8">
    <source>
        <dbReference type="Pfam" id="PF16901"/>
    </source>
</evidence>
<sequence>MMIDLLVIGGGINGVGIANDAAGRGLSVTLVEQGDLAQATSSNSSKLIHGGLRYLEHYEFRLVHEALKEREVLLAKAGHIAWPLRFRLPHQRNGRPAWLVRIGLFLYDHLGKRVSLPSTRSWKSHDDLLLAHARSGFEYSDLWVDDARLVTLNAIQAADHGAHIRTRTRFVEARANDDGWVVSISGPNGDETLHARAVVNAAGPWVDQVFRGLDGQSPHPARLVKGSHIVVPKLYDDERAYILPNDDGRVVFVLPWLDDFSLIGTTDIEIHGDPGAARCSDDERDYLLAAGARFFTNAPSADDVVWDYAGVRPLMDDGDGSAQKVTRDYRLILDRSRAPLLSVHGGKLTTYRTLAEKAVDKLAEVFPAMGPQWTQTATLPGAEGLDVDALQAELMTLGLDARLARRLVRGYGTIARDIVGTGIDSMGEHFGAGLYEAEVRHMCHQEWARSLDDVLYRRSKMGLFLSESERQRVAQWLAAEVG</sequence>
<keyword evidence="10" id="KW-1185">Reference proteome</keyword>
<dbReference type="SUPFAM" id="SSF51905">
    <property type="entry name" value="FAD/NAD(P)-binding domain"/>
    <property type="match status" value="1"/>
</dbReference>
<evidence type="ECO:0000256" key="6">
    <source>
        <dbReference type="RuleBase" id="RU361217"/>
    </source>
</evidence>
<keyword evidence="5 6" id="KW-0560">Oxidoreductase</keyword>
<feature type="domain" description="FAD dependent oxidoreductase" evidence="7">
    <location>
        <begin position="4"/>
        <end position="352"/>
    </location>
</feature>
<dbReference type="Gene3D" id="1.10.8.870">
    <property type="entry name" value="Alpha-glycerophosphate oxidase, cap domain"/>
    <property type="match status" value="1"/>
</dbReference>
<dbReference type="InterPro" id="IPR038299">
    <property type="entry name" value="DAO_C_sf"/>
</dbReference>
<dbReference type="GO" id="GO:0046168">
    <property type="term" value="P:glycerol-3-phosphate catabolic process"/>
    <property type="evidence" value="ECO:0007669"/>
    <property type="project" value="TreeGrafter"/>
</dbReference>
<dbReference type="PANTHER" id="PTHR11985">
    <property type="entry name" value="GLYCEROL-3-PHOSPHATE DEHYDROGENASE"/>
    <property type="match status" value="1"/>
</dbReference>
<dbReference type="Gene3D" id="6.10.250.1890">
    <property type="match status" value="1"/>
</dbReference>
<dbReference type="NCBIfam" id="NF009906">
    <property type="entry name" value="PRK13369.1"/>
    <property type="match status" value="1"/>
</dbReference>
<evidence type="ECO:0000256" key="1">
    <source>
        <dbReference type="ARBA" id="ARBA00001974"/>
    </source>
</evidence>
<evidence type="ECO:0000256" key="3">
    <source>
        <dbReference type="ARBA" id="ARBA00022630"/>
    </source>
</evidence>
<dbReference type="NCBIfam" id="NF008899">
    <property type="entry name" value="PRK12266.1"/>
    <property type="match status" value="1"/>
</dbReference>
<dbReference type="InterPro" id="IPR000447">
    <property type="entry name" value="G3P_DH_FAD-dep"/>
</dbReference>
<evidence type="ECO:0000313" key="9">
    <source>
        <dbReference type="EMBL" id="QGG79434.1"/>
    </source>
</evidence>
<dbReference type="Gene3D" id="3.30.9.10">
    <property type="entry name" value="D-Amino Acid Oxidase, subunit A, domain 2"/>
    <property type="match status" value="1"/>
</dbReference>
<evidence type="ECO:0000256" key="2">
    <source>
        <dbReference type="ARBA" id="ARBA00007330"/>
    </source>
</evidence>
<feature type="domain" description="Alpha-glycerophosphate oxidase C-terminal" evidence="8">
    <location>
        <begin position="374"/>
        <end position="481"/>
    </location>
</feature>
<evidence type="ECO:0000259" key="7">
    <source>
        <dbReference type="Pfam" id="PF01266"/>
    </source>
</evidence>
<keyword evidence="4" id="KW-0274">FAD</keyword>
<comment type="similarity">
    <text evidence="2 6">Belongs to the FAD-dependent glycerol-3-phosphate dehydrogenase family.</text>
</comment>
<dbReference type="OrthoDB" id="9766796at2"/>
<reference evidence="9 10" key="1">
    <citation type="submission" date="2019-11" db="EMBL/GenBank/DDBJ databases">
        <authorList>
            <person name="Khan S.A."/>
            <person name="Jeon C.O."/>
            <person name="Chun B.H."/>
        </authorList>
    </citation>
    <scope>NUCLEOTIDE SEQUENCE [LARGE SCALE GENOMIC DNA]</scope>
    <source>
        <strain evidence="9 10">IMCC 1097</strain>
    </source>
</reference>
<comment type="catalytic activity">
    <reaction evidence="6">
        <text>a quinone + sn-glycerol 3-phosphate = dihydroxyacetone phosphate + a quinol</text>
        <dbReference type="Rhea" id="RHEA:18977"/>
        <dbReference type="ChEBI" id="CHEBI:24646"/>
        <dbReference type="ChEBI" id="CHEBI:57597"/>
        <dbReference type="ChEBI" id="CHEBI:57642"/>
        <dbReference type="ChEBI" id="CHEBI:132124"/>
        <dbReference type="EC" id="1.1.5.3"/>
    </reaction>
</comment>
<dbReference type="InterPro" id="IPR006076">
    <property type="entry name" value="FAD-dep_OxRdtase"/>
</dbReference>
<dbReference type="Gene3D" id="3.50.50.60">
    <property type="entry name" value="FAD/NAD(P)-binding domain"/>
    <property type="match status" value="1"/>
</dbReference>
<comment type="cofactor">
    <cofactor evidence="1 6">
        <name>FAD</name>
        <dbReference type="ChEBI" id="CHEBI:57692"/>
    </cofactor>
</comment>
<dbReference type="InterPro" id="IPR036188">
    <property type="entry name" value="FAD/NAD-bd_sf"/>
</dbReference>
<evidence type="ECO:0000256" key="5">
    <source>
        <dbReference type="ARBA" id="ARBA00023002"/>
    </source>
</evidence>
<organism evidence="9 10">
    <name type="scientific">Litorivicinus lipolyticus</name>
    <dbReference type="NCBI Taxonomy" id="418701"/>
    <lineage>
        <taxon>Bacteria</taxon>
        <taxon>Pseudomonadati</taxon>
        <taxon>Pseudomonadota</taxon>
        <taxon>Gammaproteobacteria</taxon>
        <taxon>Oceanospirillales</taxon>
        <taxon>Litorivicinaceae</taxon>
        <taxon>Litorivicinus</taxon>
    </lineage>
</organism>
<gene>
    <name evidence="9" type="ORF">GH975_02165</name>
</gene>
<keyword evidence="3 6" id="KW-0285">Flavoprotein</keyword>
<name>A0A5Q2Q960_9GAMM</name>
<dbReference type="InterPro" id="IPR031656">
    <property type="entry name" value="DAO_C"/>
</dbReference>
<accession>A0A5Q2Q960</accession>
<dbReference type="Proteomes" id="UP000388235">
    <property type="component" value="Chromosome"/>
</dbReference>
<evidence type="ECO:0000313" key="10">
    <source>
        <dbReference type="Proteomes" id="UP000388235"/>
    </source>
</evidence>
<dbReference type="GO" id="GO:0004368">
    <property type="term" value="F:glycerol-3-phosphate dehydrogenase (quinone) activity"/>
    <property type="evidence" value="ECO:0007669"/>
    <property type="project" value="UniProtKB-EC"/>
</dbReference>
<dbReference type="PROSITE" id="PS00978">
    <property type="entry name" value="FAD_G3PDH_2"/>
    <property type="match status" value="1"/>
</dbReference>
<dbReference type="KEGG" id="llp:GH975_02165"/>
<dbReference type="EMBL" id="CP045871">
    <property type="protein sequence ID" value="QGG79434.1"/>
    <property type="molecule type" value="Genomic_DNA"/>
</dbReference>
<dbReference type="PANTHER" id="PTHR11985:SF15">
    <property type="entry name" value="GLYCEROL-3-PHOSPHATE DEHYDROGENASE, MITOCHONDRIAL"/>
    <property type="match status" value="1"/>
</dbReference>
<dbReference type="PROSITE" id="PS00977">
    <property type="entry name" value="FAD_G3PDH_1"/>
    <property type="match status" value="1"/>
</dbReference>
<dbReference type="GO" id="GO:0009331">
    <property type="term" value="C:glycerol-3-phosphate dehydrogenase (FAD) complex"/>
    <property type="evidence" value="ECO:0007669"/>
    <property type="project" value="UniProtKB-UniRule"/>
</dbReference>